<dbReference type="AlphaFoldDB" id="A0A1S3JH19"/>
<proteinExistence type="predicted"/>
<feature type="compositionally biased region" description="Polar residues" evidence="1">
    <location>
        <begin position="492"/>
        <end position="503"/>
    </location>
</feature>
<accession>A0A1S3JH19</accession>
<dbReference type="GeneID" id="106172832"/>
<feature type="region of interest" description="Disordered" evidence="1">
    <location>
        <begin position="1"/>
        <end position="312"/>
    </location>
</feature>
<feature type="compositionally biased region" description="Polar residues" evidence="1">
    <location>
        <begin position="219"/>
        <end position="244"/>
    </location>
</feature>
<feature type="compositionally biased region" description="Polar residues" evidence="1">
    <location>
        <begin position="154"/>
        <end position="165"/>
    </location>
</feature>
<feature type="region of interest" description="Disordered" evidence="1">
    <location>
        <begin position="515"/>
        <end position="543"/>
    </location>
</feature>
<evidence type="ECO:0000313" key="2">
    <source>
        <dbReference type="Proteomes" id="UP000085678"/>
    </source>
</evidence>
<feature type="compositionally biased region" description="Basic and acidic residues" evidence="1">
    <location>
        <begin position="51"/>
        <end position="106"/>
    </location>
</feature>
<evidence type="ECO:0000313" key="3">
    <source>
        <dbReference type="RefSeq" id="XP_013409194.1"/>
    </source>
</evidence>
<reference evidence="3" key="1">
    <citation type="submission" date="2025-08" db="UniProtKB">
        <authorList>
            <consortium name="RefSeq"/>
        </authorList>
    </citation>
    <scope>IDENTIFICATION</scope>
    <source>
        <tissue evidence="3">Gonads</tissue>
    </source>
</reference>
<feature type="compositionally biased region" description="Basic residues" evidence="1">
    <location>
        <begin position="39"/>
        <end position="50"/>
    </location>
</feature>
<evidence type="ECO:0000256" key="1">
    <source>
        <dbReference type="SAM" id="MobiDB-lite"/>
    </source>
</evidence>
<sequence length="719" mass="77887">MSEPYVERGRGRRRKAYHGEEKDGGVGEGGGGRGDASKGSRKGRGRKRREKPYQTERDHHPRYEHHSHTEDRDAGKEGSRGAHREEDHHGDHKGPSPGLRHADGRQHERRGHVHRPRSLPAAPLPHDSHHVVNGHHPKMTDTQPPIIANGHPPSLTNGQRAQQGPTAEILDTEPHPKSPKVGKDLNGTQAQVPSPASTSEIKETQGNPSALFPLKSPKESVQVSIPVSSLSDEEQGTLTSTSAASLRVRSISAPGKHPRDLHAQTTHSEQVPTSNQDVRSVEDNTAANDENLSASSVSHSTPHLEEQPKDFSRLITSRLVAGSGQTNAQSSGVVPATSEICAGIVHQYDKDNLETNTAASTSEKPLDAAISSASQEHEDEHEDRSKMSTPEILEMPTENAEVPEKGEATATHESQIHRTMSDQNSRGSTPELIEMPAEEISESKMQEEITVSEKSQKHQQVTSAKEEESRTSSPEIIETPSDISNGIIEGSQPDQSTTSIVDDANTSSLLCQYVDLPSSYPDSLPEQGKASPGVSHEQDSTASASIVILEGDETFEEYSRATTPDIISPMAPIREIDLEEYDSVEVPKTTPTAVITVNEDEKAQLCGKAFESPRPDHVNKQESVQNIYVCLPEDEAEGDDDKAKLVEDSPGSQVLSDDILIELEKAKNQMAGEPVVPSMEADSPSPGKNRYKASEKTGLLQSPLSEHTAPGICLCCTLL</sequence>
<feature type="compositionally biased region" description="Polar residues" evidence="1">
    <location>
        <begin position="263"/>
        <end position="301"/>
    </location>
</feature>
<dbReference type="RefSeq" id="XP_013409194.1">
    <property type="nucleotide sequence ID" value="XM_013553740.1"/>
</dbReference>
<feature type="region of interest" description="Disordered" evidence="1">
    <location>
        <begin position="668"/>
        <end position="699"/>
    </location>
</feature>
<feature type="compositionally biased region" description="Polar residues" evidence="1">
    <location>
        <begin position="354"/>
        <end position="363"/>
    </location>
</feature>
<organism evidence="2 3">
    <name type="scientific">Lingula anatina</name>
    <name type="common">Brachiopod</name>
    <name type="synonym">Lingula unguis</name>
    <dbReference type="NCBI Taxonomy" id="7574"/>
    <lineage>
        <taxon>Eukaryota</taxon>
        <taxon>Metazoa</taxon>
        <taxon>Spiralia</taxon>
        <taxon>Lophotrochozoa</taxon>
        <taxon>Brachiopoda</taxon>
        <taxon>Linguliformea</taxon>
        <taxon>Lingulata</taxon>
        <taxon>Lingulida</taxon>
        <taxon>Linguloidea</taxon>
        <taxon>Lingulidae</taxon>
        <taxon>Lingula</taxon>
    </lineage>
</organism>
<dbReference type="KEGG" id="lak:106172832"/>
<feature type="compositionally biased region" description="Basic and acidic residues" evidence="1">
    <location>
        <begin position="302"/>
        <end position="312"/>
    </location>
</feature>
<feature type="compositionally biased region" description="Polar residues" evidence="1">
    <location>
        <begin position="186"/>
        <end position="208"/>
    </location>
</feature>
<feature type="compositionally biased region" description="Basic residues" evidence="1">
    <location>
        <begin position="107"/>
        <end position="117"/>
    </location>
</feature>
<dbReference type="InParanoid" id="A0A1S3JH19"/>
<name>A0A1S3JH19_LINAN</name>
<dbReference type="Proteomes" id="UP000085678">
    <property type="component" value="Unplaced"/>
</dbReference>
<gene>
    <name evidence="3" type="primary">LOC106172832</name>
</gene>
<keyword evidence="2" id="KW-1185">Reference proteome</keyword>
<feature type="region of interest" description="Disordered" evidence="1">
    <location>
        <begin position="353"/>
        <end position="503"/>
    </location>
</feature>
<feature type="compositionally biased region" description="Basic and acidic residues" evidence="1">
    <location>
        <begin position="375"/>
        <end position="386"/>
    </location>
</feature>
<protein>
    <submittedName>
        <fullName evidence="3">Uncharacterized protein LOC106172832</fullName>
    </submittedName>
</protein>